<comment type="caution">
    <text evidence="5">The sequence shown here is derived from an EMBL/GenBank/DDBJ whole genome shotgun (WGS) entry which is preliminary data.</text>
</comment>
<dbReference type="Gene3D" id="3.10.100.10">
    <property type="entry name" value="Mannose-Binding Protein A, subunit A"/>
    <property type="match status" value="1"/>
</dbReference>
<evidence type="ECO:0000313" key="5">
    <source>
        <dbReference type="EMBL" id="PVD30815.1"/>
    </source>
</evidence>
<dbReference type="Gene3D" id="3.50.4.10">
    <property type="entry name" value="Hepatocyte Growth Factor"/>
    <property type="match status" value="1"/>
</dbReference>
<dbReference type="SUPFAM" id="SSF56436">
    <property type="entry name" value="C-type lectin-like"/>
    <property type="match status" value="1"/>
</dbReference>
<feature type="transmembrane region" description="Helical" evidence="2">
    <location>
        <begin position="408"/>
        <end position="432"/>
    </location>
</feature>
<protein>
    <recommendedName>
        <fullName evidence="7">C-type lectin domain-containing protein</fullName>
    </recommendedName>
</protein>
<dbReference type="EMBL" id="PZQS01000005">
    <property type="protein sequence ID" value="PVD30815.1"/>
    <property type="molecule type" value="Genomic_DNA"/>
</dbReference>
<evidence type="ECO:0000256" key="1">
    <source>
        <dbReference type="SAM" id="MobiDB-lite"/>
    </source>
</evidence>
<proteinExistence type="predicted"/>
<dbReference type="SUPFAM" id="SSF57414">
    <property type="entry name" value="Hairpin loop containing domain-like"/>
    <property type="match status" value="1"/>
</dbReference>
<feature type="region of interest" description="Disordered" evidence="1">
    <location>
        <begin position="321"/>
        <end position="351"/>
    </location>
</feature>
<name>A0A2T7PBM0_POMCA</name>
<keyword evidence="2" id="KW-1133">Transmembrane helix</keyword>
<keyword evidence="2" id="KW-0472">Membrane</keyword>
<dbReference type="Pfam" id="PF00059">
    <property type="entry name" value="Lectin_C"/>
    <property type="match status" value="1"/>
</dbReference>
<dbReference type="Pfam" id="PF00024">
    <property type="entry name" value="PAN_1"/>
    <property type="match status" value="1"/>
</dbReference>
<sequence>MSVKGESQFIYLSTLSPVITHQFKSFHNGSGVGDNGTFPGIAVLVVYDDQTLLGSDRMGEGLDSHPPTYTSAICFLSSEARSSATSTPPRPMVYTAPRPVFPPLIADSDVARRFVLNPEPLTWDQASDRCAMLNGTLATIDHMDTIPNFELSGEWTMWVGLKVVPSVNMTWQDGGDVLWSNWKDEPNMNITNMTCTSAVSAFPYSWRPRPCTDLLPSLCQILEGHCHFTVTPRASVTAYNNLIKIDISKEDCLELCRTTQDFDCRSVEVHRSFDVCQLSAESRWSQPRAFGTSDRDWDYYHWTCINGGTCFGEHTTESDNNDNSYNNMSTESTPPLSSTSESASTSPLTTTESEGQLVCVVVRQTSDNTSGVIRQEVQELKDLSYVIKQQQKIKKKVTVSDPRVSATYVGSLAVGVSLAVLGVIVIIDLMSLPKHFREMQKHGSLCGRCQKARRKKKSRKAAAARSAEFSDRRLRADAVFIVRSPDQENCPRPPTAHQENLENMCFQREITLVADSVNMADGGNSTDYIAEAGNGSKTLESCLMGDEEKGCASSGLYVDNGVVCDVKNREGAADTYVRNTTIDYDVRNTTCVPSSDVRNMTWEGNIG</sequence>
<keyword evidence="2" id="KW-0812">Transmembrane</keyword>
<organism evidence="5 6">
    <name type="scientific">Pomacea canaliculata</name>
    <name type="common">Golden apple snail</name>
    <dbReference type="NCBI Taxonomy" id="400727"/>
    <lineage>
        <taxon>Eukaryota</taxon>
        <taxon>Metazoa</taxon>
        <taxon>Spiralia</taxon>
        <taxon>Lophotrochozoa</taxon>
        <taxon>Mollusca</taxon>
        <taxon>Gastropoda</taxon>
        <taxon>Caenogastropoda</taxon>
        <taxon>Architaenioglossa</taxon>
        <taxon>Ampullarioidea</taxon>
        <taxon>Ampullariidae</taxon>
        <taxon>Pomacea</taxon>
    </lineage>
</organism>
<dbReference type="CDD" id="cd00037">
    <property type="entry name" value="CLECT"/>
    <property type="match status" value="1"/>
</dbReference>
<evidence type="ECO:0000259" key="4">
    <source>
        <dbReference type="PROSITE" id="PS50948"/>
    </source>
</evidence>
<dbReference type="Proteomes" id="UP000245119">
    <property type="component" value="Linkage Group LG5"/>
</dbReference>
<keyword evidence="6" id="KW-1185">Reference proteome</keyword>
<evidence type="ECO:0000259" key="3">
    <source>
        <dbReference type="PROSITE" id="PS50041"/>
    </source>
</evidence>
<feature type="domain" description="Apple" evidence="4">
    <location>
        <begin position="226"/>
        <end position="304"/>
    </location>
</feature>
<dbReference type="SMART" id="SM00473">
    <property type="entry name" value="PAN_AP"/>
    <property type="match status" value="1"/>
</dbReference>
<dbReference type="InterPro" id="IPR003609">
    <property type="entry name" value="Pan_app"/>
</dbReference>
<dbReference type="SMART" id="SM00034">
    <property type="entry name" value="CLECT"/>
    <property type="match status" value="1"/>
</dbReference>
<dbReference type="PROSITE" id="PS50041">
    <property type="entry name" value="C_TYPE_LECTIN_2"/>
    <property type="match status" value="1"/>
</dbReference>
<dbReference type="OrthoDB" id="6093509at2759"/>
<feature type="domain" description="C-type lectin" evidence="3">
    <location>
        <begin position="114"/>
        <end position="220"/>
    </location>
</feature>
<dbReference type="InterPro" id="IPR016186">
    <property type="entry name" value="C-type_lectin-like/link_sf"/>
</dbReference>
<dbReference type="InterPro" id="IPR001304">
    <property type="entry name" value="C-type_lectin-like"/>
</dbReference>
<dbReference type="InterPro" id="IPR016187">
    <property type="entry name" value="CTDL_fold"/>
</dbReference>
<reference evidence="5 6" key="1">
    <citation type="submission" date="2018-04" db="EMBL/GenBank/DDBJ databases">
        <title>The genome of golden apple snail Pomacea canaliculata provides insight into stress tolerance and invasive adaptation.</title>
        <authorList>
            <person name="Liu C."/>
            <person name="Liu B."/>
            <person name="Ren Y."/>
            <person name="Zhang Y."/>
            <person name="Wang H."/>
            <person name="Li S."/>
            <person name="Jiang F."/>
            <person name="Yin L."/>
            <person name="Zhang G."/>
            <person name="Qian W."/>
            <person name="Fan W."/>
        </authorList>
    </citation>
    <scope>NUCLEOTIDE SEQUENCE [LARGE SCALE GENOMIC DNA]</scope>
    <source>
        <strain evidence="5">SZHN2017</strain>
        <tissue evidence="5">Muscle</tissue>
    </source>
</reference>
<dbReference type="CDD" id="cd01099">
    <property type="entry name" value="PAN_AP_HGF"/>
    <property type="match status" value="1"/>
</dbReference>
<evidence type="ECO:0000256" key="2">
    <source>
        <dbReference type="SAM" id="Phobius"/>
    </source>
</evidence>
<dbReference type="PROSITE" id="PS50948">
    <property type="entry name" value="PAN"/>
    <property type="match status" value="1"/>
</dbReference>
<evidence type="ECO:0000313" key="6">
    <source>
        <dbReference type="Proteomes" id="UP000245119"/>
    </source>
</evidence>
<evidence type="ECO:0008006" key="7">
    <source>
        <dbReference type="Google" id="ProtNLM"/>
    </source>
</evidence>
<gene>
    <name evidence="5" type="ORF">C0Q70_10090</name>
</gene>
<accession>A0A2T7PBM0</accession>
<dbReference type="AlphaFoldDB" id="A0A2T7PBM0"/>